<evidence type="ECO:0000259" key="6">
    <source>
        <dbReference type="PROSITE" id="PS50853"/>
    </source>
</evidence>
<dbReference type="SUPFAM" id="SSF51445">
    <property type="entry name" value="(Trans)glycosidases"/>
    <property type="match status" value="1"/>
</dbReference>
<keyword evidence="9" id="KW-1185">Reference proteome</keyword>
<protein>
    <submittedName>
        <fullName evidence="8">Alpha-L-arabinofuranosidase</fullName>
    </submittedName>
</protein>
<keyword evidence="1" id="KW-0119">Carbohydrate metabolism</keyword>
<dbReference type="Pfam" id="PF00553">
    <property type="entry name" value="CBM_2"/>
    <property type="match status" value="1"/>
</dbReference>
<dbReference type="SMART" id="SM00637">
    <property type="entry name" value="CBD_II"/>
    <property type="match status" value="1"/>
</dbReference>
<evidence type="ECO:0000256" key="4">
    <source>
        <dbReference type="SAM" id="MobiDB-lite"/>
    </source>
</evidence>
<dbReference type="AlphaFoldDB" id="A0A7C9J150"/>
<sequence>MPVRKALFVLPAALAVAVASVWSAGTGTAAVRQAPPAAPDTVTVTVDTRAGLGTVHRAAVGANAAIWDARMNDPEVVRLYRRAGIGAVRYPGGSYGDLYHWETHTAPGGYVAPNTEFDRFMGTVKATGAQAVLIANYGTGTPQEAAAWVRYANVTKKYGVKYWEIGNELYGNGHYGAQWEADDHPDKSPTAYARTTLEFVRAMKAADPHIKIGAVLTLPGSWPDGVVAEGDAANWNHTVIPIVAPEIDFFTVHWYPGTSVVTPGDDVPGMLAAPPMLAEMLAQVRADVVALAGRDVPLALTETASNIGRNVHAAALFATDTYLTALENGVFTVDWWNTHNAVEKVGTVDGEPDFQDFGLLSSGQCAPPPESGPDAQEVCQPPANTPFPAYHGIEILGTAVRPGDGLVKAAGDRPEVAAHAVWQADGDLAVVLVNRDPGTAYPVRIRYEGFVPDGRTPVTHTFTRGAGAIVRSEQGRPDAQTLPPYSIMTVTLKPAKGPQAGPPAPGPPTAAGTTVSWPSSGPRADRYEVYRQVGAQARLLGVTRRTSLPLTGLAPGETVTVNVLARDHAGRTSRPSAPVTFTVPTPADSACAVRYRVTQGWGRGFRAEVTVTNRAAADLTGWRLAFRFPVSGERVGSGWGGTWTTGSQDVEFTPAPENATIPAGGSVTAGFVGANEGAYPSPTVFRINGTVCTTR</sequence>
<dbReference type="SUPFAM" id="SSF49265">
    <property type="entry name" value="Fibronectin type III"/>
    <property type="match status" value="1"/>
</dbReference>
<keyword evidence="5" id="KW-0732">Signal</keyword>
<dbReference type="Gene3D" id="2.60.40.290">
    <property type="match status" value="1"/>
</dbReference>
<keyword evidence="2" id="KW-0326">Glycosidase</keyword>
<dbReference type="InterPro" id="IPR003961">
    <property type="entry name" value="FN3_dom"/>
</dbReference>
<evidence type="ECO:0000256" key="5">
    <source>
        <dbReference type="SAM" id="SignalP"/>
    </source>
</evidence>
<dbReference type="InterPro" id="IPR013780">
    <property type="entry name" value="Glyco_hydro_b"/>
</dbReference>
<dbReference type="EMBL" id="WXEW01000002">
    <property type="protein sequence ID" value="NAS21447.1"/>
    <property type="molecule type" value="Genomic_DNA"/>
</dbReference>
<dbReference type="Proteomes" id="UP000479526">
    <property type="component" value="Unassembled WGS sequence"/>
</dbReference>
<dbReference type="Gene3D" id="2.60.40.1180">
    <property type="entry name" value="Golgi alpha-mannosidase II"/>
    <property type="match status" value="1"/>
</dbReference>
<dbReference type="PROSITE" id="PS50853">
    <property type="entry name" value="FN3"/>
    <property type="match status" value="1"/>
</dbReference>
<feature type="domain" description="CBM2" evidence="7">
    <location>
        <begin position="584"/>
        <end position="695"/>
    </location>
</feature>
<keyword evidence="3" id="KW-0624">Polysaccharide degradation</keyword>
<evidence type="ECO:0000259" key="7">
    <source>
        <dbReference type="PROSITE" id="PS51173"/>
    </source>
</evidence>
<comment type="caution">
    <text evidence="8">The sequence shown here is derived from an EMBL/GenBank/DDBJ whole genome shotgun (WGS) entry which is preliminary data.</text>
</comment>
<dbReference type="InterPro" id="IPR036116">
    <property type="entry name" value="FN3_sf"/>
</dbReference>
<dbReference type="PANTHER" id="PTHR43576:SF3">
    <property type="entry name" value="ALPHA-L-ARABINOFURANOSIDASE C"/>
    <property type="match status" value="1"/>
</dbReference>
<dbReference type="InterPro" id="IPR013783">
    <property type="entry name" value="Ig-like_fold"/>
</dbReference>
<dbReference type="CDD" id="cd00063">
    <property type="entry name" value="FN3"/>
    <property type="match status" value="1"/>
</dbReference>
<name>A0A7C9J150_9ACTN</name>
<accession>A0A7C9J150</accession>
<dbReference type="GO" id="GO:0000272">
    <property type="term" value="P:polysaccharide catabolic process"/>
    <property type="evidence" value="ECO:0007669"/>
    <property type="project" value="UniProtKB-KW"/>
</dbReference>
<dbReference type="InterPro" id="IPR017853">
    <property type="entry name" value="GH"/>
</dbReference>
<proteinExistence type="predicted"/>
<dbReference type="PANTHER" id="PTHR43576">
    <property type="entry name" value="ALPHA-L-ARABINOFURANOSIDASE C-RELATED"/>
    <property type="match status" value="1"/>
</dbReference>
<feature type="chain" id="PRO_5039225722" evidence="5">
    <location>
        <begin position="25"/>
        <end position="695"/>
    </location>
</feature>
<feature type="domain" description="Fibronectin type-III" evidence="6">
    <location>
        <begin position="499"/>
        <end position="588"/>
    </location>
</feature>
<dbReference type="PROSITE" id="PS51173">
    <property type="entry name" value="CBM2"/>
    <property type="match status" value="1"/>
</dbReference>
<dbReference type="RefSeq" id="WP_161478908.1">
    <property type="nucleotide sequence ID" value="NZ_WXEW01000002.1"/>
</dbReference>
<dbReference type="GO" id="GO:0004553">
    <property type="term" value="F:hydrolase activity, hydrolyzing O-glycosyl compounds"/>
    <property type="evidence" value="ECO:0007669"/>
    <property type="project" value="InterPro"/>
</dbReference>
<dbReference type="Gene3D" id="3.20.20.80">
    <property type="entry name" value="Glycosidases"/>
    <property type="match status" value="1"/>
</dbReference>
<evidence type="ECO:0000256" key="1">
    <source>
        <dbReference type="ARBA" id="ARBA00023277"/>
    </source>
</evidence>
<evidence type="ECO:0000256" key="3">
    <source>
        <dbReference type="ARBA" id="ARBA00023326"/>
    </source>
</evidence>
<dbReference type="InterPro" id="IPR008965">
    <property type="entry name" value="CBM2/CBM3_carb-bd_dom_sf"/>
</dbReference>
<organism evidence="8 9">
    <name type="scientific">Herbidospora solisilvae</name>
    <dbReference type="NCBI Taxonomy" id="2696284"/>
    <lineage>
        <taxon>Bacteria</taxon>
        <taxon>Bacillati</taxon>
        <taxon>Actinomycetota</taxon>
        <taxon>Actinomycetes</taxon>
        <taxon>Streptosporangiales</taxon>
        <taxon>Streptosporangiaceae</taxon>
        <taxon>Herbidospora</taxon>
    </lineage>
</organism>
<feature type="region of interest" description="Disordered" evidence="4">
    <location>
        <begin position="495"/>
        <end position="520"/>
    </location>
</feature>
<dbReference type="InterPro" id="IPR001919">
    <property type="entry name" value="CBD2"/>
</dbReference>
<feature type="signal peptide" evidence="5">
    <location>
        <begin position="1"/>
        <end position="24"/>
    </location>
</feature>
<evidence type="ECO:0000313" key="8">
    <source>
        <dbReference type="EMBL" id="NAS21447.1"/>
    </source>
</evidence>
<evidence type="ECO:0000256" key="2">
    <source>
        <dbReference type="ARBA" id="ARBA00023295"/>
    </source>
</evidence>
<keyword evidence="2" id="KW-0378">Hydrolase</keyword>
<reference evidence="8 9" key="1">
    <citation type="submission" date="2020-01" db="EMBL/GenBank/DDBJ databases">
        <title>Herbidospora sp. NEAU-GS84 nov., a novel actinomycete isolated from soil.</title>
        <authorList>
            <person name="Han L."/>
        </authorList>
    </citation>
    <scope>NUCLEOTIDE SEQUENCE [LARGE SCALE GENOMIC DNA]</scope>
    <source>
        <strain evidence="8 9">NEAU-GS84</strain>
    </source>
</reference>
<dbReference type="GO" id="GO:0030247">
    <property type="term" value="F:polysaccharide binding"/>
    <property type="evidence" value="ECO:0007669"/>
    <property type="project" value="UniProtKB-UniRule"/>
</dbReference>
<dbReference type="Gene3D" id="2.60.40.10">
    <property type="entry name" value="Immunoglobulins"/>
    <property type="match status" value="1"/>
</dbReference>
<dbReference type="InterPro" id="IPR012291">
    <property type="entry name" value="CBM2_carb-bd_dom_sf"/>
</dbReference>
<dbReference type="SUPFAM" id="SSF49384">
    <property type="entry name" value="Carbohydrate-binding domain"/>
    <property type="match status" value="1"/>
</dbReference>
<gene>
    <name evidence="8" type="ORF">GT755_07070</name>
</gene>
<evidence type="ECO:0000313" key="9">
    <source>
        <dbReference type="Proteomes" id="UP000479526"/>
    </source>
</evidence>